<feature type="domain" description="NADAR" evidence="1">
    <location>
        <begin position="26"/>
        <end position="153"/>
    </location>
</feature>
<evidence type="ECO:0000259" key="1">
    <source>
        <dbReference type="Pfam" id="PF08719"/>
    </source>
</evidence>
<dbReference type="EMBL" id="LAZR01018704">
    <property type="protein sequence ID" value="KKL95326.1"/>
    <property type="molecule type" value="Genomic_DNA"/>
</dbReference>
<dbReference type="CDD" id="cd15457">
    <property type="entry name" value="NADAR"/>
    <property type="match status" value="1"/>
</dbReference>
<name>A0A0F9GXE9_9ZZZZ</name>
<comment type="caution">
    <text evidence="2">The sequence shown here is derived from an EMBL/GenBank/DDBJ whole genome shotgun (WGS) entry which is preliminary data.</text>
</comment>
<dbReference type="AlphaFoldDB" id="A0A0F9GXE9"/>
<proteinExistence type="predicted"/>
<dbReference type="Pfam" id="PF08719">
    <property type="entry name" value="NADAR"/>
    <property type="match status" value="1"/>
</dbReference>
<organism evidence="2">
    <name type="scientific">marine sediment metagenome</name>
    <dbReference type="NCBI Taxonomy" id="412755"/>
    <lineage>
        <taxon>unclassified sequences</taxon>
        <taxon>metagenomes</taxon>
        <taxon>ecological metagenomes</taxon>
    </lineage>
</organism>
<dbReference type="SUPFAM" id="SSF143990">
    <property type="entry name" value="YbiA-like"/>
    <property type="match status" value="1"/>
</dbReference>
<gene>
    <name evidence="2" type="ORF">LCGC14_1855750</name>
</gene>
<evidence type="ECO:0000313" key="2">
    <source>
        <dbReference type="EMBL" id="KKL95326.1"/>
    </source>
</evidence>
<dbReference type="Gene3D" id="1.10.357.40">
    <property type="entry name" value="YbiA-like"/>
    <property type="match status" value="1"/>
</dbReference>
<reference evidence="2" key="1">
    <citation type="journal article" date="2015" name="Nature">
        <title>Complex archaea that bridge the gap between prokaryotes and eukaryotes.</title>
        <authorList>
            <person name="Spang A."/>
            <person name="Saw J.H."/>
            <person name="Jorgensen S.L."/>
            <person name="Zaremba-Niedzwiedzka K."/>
            <person name="Martijn J."/>
            <person name="Lind A.E."/>
            <person name="van Eijk R."/>
            <person name="Schleper C."/>
            <person name="Guy L."/>
            <person name="Ettema T.J."/>
        </authorList>
    </citation>
    <scope>NUCLEOTIDE SEQUENCE</scope>
</reference>
<sequence length="153" mass="17411">MSVYANTKACDLPQREVVDTFFGVFSFLSNFHPCETIYDDVAYPTVEHAYQAAKTLGNRTRVSIRKADTPSKAKRMGRKVRLRPKWEAIKVDIMREILWSKFANPELGDLLVATGDALLLEENSWGDRYWGVVDGDGLNVLGNLLMEIREELK</sequence>
<dbReference type="InterPro" id="IPR012816">
    <property type="entry name" value="NADAR"/>
</dbReference>
<accession>A0A0F9GXE9</accession>
<dbReference type="InterPro" id="IPR037238">
    <property type="entry name" value="YbiA-like_sf"/>
</dbReference>
<protein>
    <recommendedName>
        <fullName evidence="1">NADAR domain-containing protein</fullName>
    </recommendedName>
</protein>
<dbReference type="NCBIfam" id="TIGR02464">
    <property type="entry name" value="ribofla_fusion"/>
    <property type="match status" value="1"/>
</dbReference>